<dbReference type="InterPro" id="IPR008568">
    <property type="entry name" value="EMC3"/>
</dbReference>
<evidence type="ECO:0000256" key="7">
    <source>
        <dbReference type="PIRNR" id="PIRNR010045"/>
    </source>
</evidence>
<feature type="transmembrane region" description="Helical" evidence="8">
    <location>
        <begin position="173"/>
        <end position="195"/>
    </location>
</feature>
<protein>
    <recommendedName>
        <fullName evidence="3 7">ER membrane protein complex subunit 3</fullName>
    </recommendedName>
</protein>
<evidence type="ECO:0000256" key="4">
    <source>
        <dbReference type="ARBA" id="ARBA00022692"/>
    </source>
</evidence>
<evidence type="ECO:0000256" key="6">
    <source>
        <dbReference type="ARBA" id="ARBA00023136"/>
    </source>
</evidence>
<evidence type="ECO:0000313" key="10">
    <source>
        <dbReference type="Proteomes" id="UP001431209"/>
    </source>
</evidence>
<evidence type="ECO:0000256" key="3">
    <source>
        <dbReference type="ARBA" id="ARBA00020822"/>
    </source>
</evidence>
<accession>A0AAW2ZIA7</accession>
<comment type="caution">
    <text evidence="9">The sequence shown here is derived from an EMBL/GenBank/DDBJ whole genome shotgun (WGS) entry which is preliminary data.</text>
</comment>
<dbReference type="GO" id="GO:0034975">
    <property type="term" value="P:protein folding in endoplasmic reticulum"/>
    <property type="evidence" value="ECO:0007669"/>
    <property type="project" value="TreeGrafter"/>
</dbReference>
<comment type="subcellular location">
    <subcellularLocation>
        <location evidence="1">Membrane</location>
        <topology evidence="1">Multi-pass membrane protein</topology>
    </subcellularLocation>
</comment>
<dbReference type="PANTHER" id="PTHR13116:SF5">
    <property type="entry name" value="ER MEMBRANE PROTEIN COMPLEX SUBUNIT 3"/>
    <property type="match status" value="1"/>
</dbReference>
<dbReference type="PANTHER" id="PTHR13116">
    <property type="entry name" value="ER MEMBRANE PROTEIN COMPLEX SUBUNIT 3"/>
    <property type="match status" value="1"/>
</dbReference>
<sequence length="251" mass="28121">MEAQNTQLLVLDSSIRNWVLLPIVLFMFLFGILRHYATIALRTTRKNDKAKLEQAQTLARAQTVRTNANWIPHEAFLERKAFFNQPETGVLNKKIPANTLASMADPNNMVDMMKTNFATIVPNIVMWGWVSYFFSGFVIAKFPFPLTGRFRGMVQRGIELNSLDVSYVTSASMYFLILFGLRGLFSLVLGEANAADDAQLMQQQMMGPAAAMAGPGVDMGKLFEAERDNLELVTHESKLKEAETTLLNSSQ</sequence>
<dbReference type="SMART" id="SM01415">
    <property type="entry name" value="DUF106"/>
    <property type="match status" value="1"/>
</dbReference>
<dbReference type="InterPro" id="IPR002809">
    <property type="entry name" value="EMC3/TMCO1"/>
</dbReference>
<dbReference type="PIRSF" id="PIRSF010045">
    <property type="entry name" value="DUF850_TM_euk"/>
    <property type="match status" value="1"/>
</dbReference>
<dbReference type="Proteomes" id="UP001431209">
    <property type="component" value="Unassembled WGS sequence"/>
</dbReference>
<feature type="transmembrane region" description="Helical" evidence="8">
    <location>
        <begin position="117"/>
        <end position="140"/>
    </location>
</feature>
<dbReference type="Pfam" id="PF01956">
    <property type="entry name" value="EMC3_TMCO1"/>
    <property type="match status" value="1"/>
</dbReference>
<name>A0AAW2ZIA7_9EUKA</name>
<dbReference type="AlphaFoldDB" id="A0AAW2ZIA7"/>
<organism evidence="9 10">
    <name type="scientific">Acrasis kona</name>
    <dbReference type="NCBI Taxonomy" id="1008807"/>
    <lineage>
        <taxon>Eukaryota</taxon>
        <taxon>Discoba</taxon>
        <taxon>Heterolobosea</taxon>
        <taxon>Tetramitia</taxon>
        <taxon>Eutetramitia</taxon>
        <taxon>Acrasidae</taxon>
        <taxon>Acrasis</taxon>
    </lineage>
</organism>
<keyword evidence="4 8" id="KW-0812">Transmembrane</keyword>
<reference evidence="9 10" key="1">
    <citation type="submission" date="2024-03" db="EMBL/GenBank/DDBJ databases">
        <title>The Acrasis kona genome and developmental transcriptomes reveal deep origins of eukaryotic multicellular pathways.</title>
        <authorList>
            <person name="Sheikh S."/>
            <person name="Fu C.-J."/>
            <person name="Brown M.W."/>
            <person name="Baldauf S.L."/>
        </authorList>
    </citation>
    <scope>NUCLEOTIDE SEQUENCE [LARGE SCALE GENOMIC DNA]</scope>
    <source>
        <strain evidence="9 10">ATCC MYA-3509</strain>
    </source>
</reference>
<gene>
    <name evidence="9" type="ORF">AKO1_013726</name>
</gene>
<evidence type="ECO:0000256" key="8">
    <source>
        <dbReference type="SAM" id="Phobius"/>
    </source>
</evidence>
<evidence type="ECO:0000256" key="5">
    <source>
        <dbReference type="ARBA" id="ARBA00022989"/>
    </source>
</evidence>
<feature type="transmembrane region" description="Helical" evidence="8">
    <location>
        <begin position="18"/>
        <end position="37"/>
    </location>
</feature>
<evidence type="ECO:0000256" key="2">
    <source>
        <dbReference type="ARBA" id="ARBA00005376"/>
    </source>
</evidence>
<keyword evidence="5 8" id="KW-1133">Transmembrane helix</keyword>
<evidence type="ECO:0000256" key="1">
    <source>
        <dbReference type="ARBA" id="ARBA00004141"/>
    </source>
</evidence>
<keyword evidence="10" id="KW-1185">Reference proteome</keyword>
<dbReference type="GO" id="GO:0072546">
    <property type="term" value="C:EMC complex"/>
    <property type="evidence" value="ECO:0007669"/>
    <property type="project" value="TreeGrafter"/>
</dbReference>
<comment type="similarity">
    <text evidence="2 7">Belongs to the EMC3 family.</text>
</comment>
<dbReference type="EMBL" id="JAOPGA020001531">
    <property type="protein sequence ID" value="KAL0489205.1"/>
    <property type="molecule type" value="Genomic_DNA"/>
</dbReference>
<proteinExistence type="inferred from homology"/>
<evidence type="ECO:0000313" key="9">
    <source>
        <dbReference type="EMBL" id="KAL0489205.1"/>
    </source>
</evidence>
<keyword evidence="6 8" id="KW-0472">Membrane</keyword>